<dbReference type="EMBL" id="JAGGMS010000001">
    <property type="protein sequence ID" value="MBP2187003.1"/>
    <property type="molecule type" value="Genomic_DNA"/>
</dbReference>
<name>A0ABS4Q5Y2_9PSEU</name>
<proteinExistence type="predicted"/>
<accession>A0ABS4Q5Y2</accession>
<dbReference type="Proteomes" id="UP000741013">
    <property type="component" value="Unassembled WGS sequence"/>
</dbReference>
<sequence length="64" mass="6934">MFGSPGFDLTPYARASMPLSVRRTWCSWGDAVWRLLADALMPTTEGGTFMQRMADGPAGHAAQS</sequence>
<organism evidence="1 2">
    <name type="scientific">Amycolatopsis magusensis</name>
    <dbReference type="NCBI Taxonomy" id="882444"/>
    <lineage>
        <taxon>Bacteria</taxon>
        <taxon>Bacillati</taxon>
        <taxon>Actinomycetota</taxon>
        <taxon>Actinomycetes</taxon>
        <taxon>Pseudonocardiales</taxon>
        <taxon>Pseudonocardiaceae</taxon>
        <taxon>Amycolatopsis</taxon>
    </lineage>
</organism>
<dbReference type="RefSeq" id="WP_209670448.1">
    <property type="nucleotide sequence ID" value="NZ_JAGGMS010000001.1"/>
</dbReference>
<gene>
    <name evidence="1" type="ORF">JOM49_008529</name>
</gene>
<protein>
    <submittedName>
        <fullName evidence="1">Uncharacterized protein</fullName>
    </submittedName>
</protein>
<reference evidence="1 2" key="1">
    <citation type="submission" date="2021-03" db="EMBL/GenBank/DDBJ databases">
        <title>Sequencing the genomes of 1000 actinobacteria strains.</title>
        <authorList>
            <person name="Klenk H.-P."/>
        </authorList>
    </citation>
    <scope>NUCLEOTIDE SEQUENCE [LARGE SCALE GENOMIC DNA]</scope>
    <source>
        <strain evidence="1 2">DSM 45510</strain>
    </source>
</reference>
<keyword evidence="2" id="KW-1185">Reference proteome</keyword>
<evidence type="ECO:0000313" key="1">
    <source>
        <dbReference type="EMBL" id="MBP2187003.1"/>
    </source>
</evidence>
<comment type="caution">
    <text evidence="1">The sequence shown here is derived from an EMBL/GenBank/DDBJ whole genome shotgun (WGS) entry which is preliminary data.</text>
</comment>
<evidence type="ECO:0000313" key="2">
    <source>
        <dbReference type="Proteomes" id="UP000741013"/>
    </source>
</evidence>